<feature type="region of interest" description="Aspartate" evidence="7">
    <location>
        <begin position="201"/>
        <end position="204"/>
    </location>
</feature>
<dbReference type="AlphaFoldDB" id="A0A2M7FZ74"/>
<dbReference type="PROSITE" id="PS50862">
    <property type="entry name" value="AA_TRNA_LIGASE_II"/>
    <property type="match status" value="1"/>
</dbReference>
<feature type="binding site" evidence="7">
    <location>
        <begin position="537"/>
        <end position="540"/>
    </location>
    <ligand>
        <name>ATP</name>
        <dbReference type="ChEBI" id="CHEBI:30616"/>
    </ligand>
</feature>
<comment type="caution">
    <text evidence="7">Lacks conserved residue(s) required for the propagation of feature annotation.</text>
</comment>
<feature type="binding site" evidence="7">
    <location>
        <position position="177"/>
    </location>
    <ligand>
        <name>L-aspartate</name>
        <dbReference type="ChEBI" id="CHEBI:29991"/>
    </ligand>
</feature>
<protein>
    <recommendedName>
        <fullName evidence="7">Aspartate--tRNA(Asp/Asn) ligase</fullName>
        <ecNumber evidence="7">6.1.1.23</ecNumber>
    </recommendedName>
    <alternativeName>
        <fullName evidence="7">Aspartyl-tRNA synthetase</fullName>
        <shortName evidence="7">AspRS</shortName>
    </alternativeName>
    <alternativeName>
        <fullName evidence="7">Non-discriminating aspartyl-tRNA synthetase</fullName>
        <shortName evidence="7">ND-AspRS</shortName>
    </alternativeName>
</protein>
<evidence type="ECO:0000256" key="1">
    <source>
        <dbReference type="ARBA" id="ARBA00006303"/>
    </source>
</evidence>
<comment type="subunit">
    <text evidence="7">Homodimer.</text>
</comment>
<feature type="binding site" evidence="7">
    <location>
        <position position="232"/>
    </location>
    <ligand>
        <name>ATP</name>
        <dbReference type="ChEBI" id="CHEBI:30616"/>
    </ligand>
</feature>
<dbReference type="PRINTS" id="PR01042">
    <property type="entry name" value="TRNASYNTHASP"/>
</dbReference>
<evidence type="ECO:0000256" key="6">
    <source>
        <dbReference type="ARBA" id="ARBA00023146"/>
    </source>
</evidence>
<dbReference type="Pfam" id="PF02938">
    <property type="entry name" value="GAD"/>
    <property type="match status" value="1"/>
</dbReference>
<evidence type="ECO:0000259" key="8">
    <source>
        <dbReference type="PROSITE" id="PS50862"/>
    </source>
</evidence>
<dbReference type="GO" id="GO:0005737">
    <property type="term" value="C:cytoplasm"/>
    <property type="evidence" value="ECO:0007669"/>
    <property type="project" value="UniProtKB-SubCell"/>
</dbReference>
<feature type="domain" description="Aminoacyl-transfer RNA synthetases class-II family profile" evidence="8">
    <location>
        <begin position="144"/>
        <end position="558"/>
    </location>
</feature>
<keyword evidence="6 7" id="KW-0030">Aminoacyl-tRNA synthetase</keyword>
<evidence type="ECO:0000313" key="10">
    <source>
        <dbReference type="Proteomes" id="UP000231019"/>
    </source>
</evidence>
<keyword evidence="4 7" id="KW-0067">ATP-binding</keyword>
<comment type="caution">
    <text evidence="9">The sequence shown here is derived from an EMBL/GenBank/DDBJ whole genome shotgun (WGS) entry which is preliminary data.</text>
</comment>
<sequence>MKLKRTHMATALLQAPLGETVTVCGWVQSRRDHGGVVFVDLRDGSGLIQLVMDPQVNPEAHGAADRLRNEFVVAAQGRIQERDADKINEDRPTGRLEIKVEALEILNTAKTPPFEIDDDLNIDEPLRLKYRYLDLRRPKVQERLKVRHRVTQVIRNYLSDKGFYEIETPMLIKTTPEGARDYLVPSRVHPGHFYALPQSPQIYKQILMVSGMERYFQIARCFRDEDLRADRQPEFTQLDLEMSFVDEQDVRSMNEGLIAHLFKEVLNVEIPLPLPVLSYDDAMNRYGSDKPDTRFGLEFVDFTEIMKSVDFQAFASVAQGGGLIKGIRLEGAADQMTRNELDQLRSRSIRYGGKGLVWFIYKPEGLTSPVSKFFSEAELSAIQSTSGAQTGDIVIMMADKAKVVHDVLGRLRLDLGQRFNLIDHSRWDILWVNAFPMFEWDEQSGNWQAQHHPFTSPKPEHMDLLFSDPGAVRAQAYDLVINGVEMSSGSVRVHNRDLQEKIFQAMRIPEEEAQSKFGFMLGAFEYGAPPHGGMGYGLDRLVMLMTGQETIREVIAFPKTQAASCLMTEAPGTASREQLEELHLRTVMPSKPQN</sequence>
<keyword evidence="2 7" id="KW-0436">Ligase</keyword>
<dbReference type="GO" id="GO:0005524">
    <property type="term" value="F:ATP binding"/>
    <property type="evidence" value="ECO:0007669"/>
    <property type="project" value="UniProtKB-UniRule"/>
</dbReference>
<dbReference type="PANTHER" id="PTHR22594:SF5">
    <property type="entry name" value="ASPARTATE--TRNA LIGASE, MITOCHONDRIAL"/>
    <property type="match status" value="1"/>
</dbReference>
<keyword evidence="5 7" id="KW-0648">Protein biosynthesis</keyword>
<gene>
    <name evidence="7" type="primary">aspS</name>
    <name evidence="9" type="ORF">COW36_20075</name>
</gene>
<comment type="function">
    <text evidence="7">Aspartyl-tRNA synthetase with relaxed tRNA specificity since it is able to aspartylate not only its cognate tRNA(Asp) but also tRNA(Asn). Reaction proceeds in two steps: L-aspartate is first activated by ATP to form Asp-AMP and then transferred to the acceptor end of tRNA(Asp/Asn).</text>
</comment>
<evidence type="ECO:0000256" key="7">
    <source>
        <dbReference type="HAMAP-Rule" id="MF_00044"/>
    </source>
</evidence>
<evidence type="ECO:0000256" key="4">
    <source>
        <dbReference type="ARBA" id="ARBA00022840"/>
    </source>
</evidence>
<dbReference type="PANTHER" id="PTHR22594">
    <property type="entry name" value="ASPARTYL/LYSYL-TRNA SYNTHETASE"/>
    <property type="match status" value="1"/>
</dbReference>
<dbReference type="EMBL" id="PFFQ01000056">
    <property type="protein sequence ID" value="PIW14706.1"/>
    <property type="molecule type" value="Genomic_DNA"/>
</dbReference>
<dbReference type="InterPro" id="IPR047089">
    <property type="entry name" value="Asp-tRNA-ligase_1_N"/>
</dbReference>
<evidence type="ECO:0000256" key="3">
    <source>
        <dbReference type="ARBA" id="ARBA00022741"/>
    </source>
</evidence>
<dbReference type="CDD" id="cd00777">
    <property type="entry name" value="AspRS_core"/>
    <property type="match status" value="1"/>
</dbReference>
<dbReference type="NCBIfam" id="TIGR00459">
    <property type="entry name" value="aspS_bact"/>
    <property type="match status" value="1"/>
</dbReference>
<keyword evidence="3 7" id="KW-0547">Nucleotide-binding</keyword>
<comment type="catalytic activity">
    <reaction evidence="7">
        <text>tRNA(Asx) + L-aspartate + ATP = L-aspartyl-tRNA(Asx) + AMP + diphosphate</text>
        <dbReference type="Rhea" id="RHEA:18349"/>
        <dbReference type="Rhea" id="RHEA-COMP:9710"/>
        <dbReference type="Rhea" id="RHEA-COMP:9711"/>
        <dbReference type="ChEBI" id="CHEBI:29991"/>
        <dbReference type="ChEBI" id="CHEBI:30616"/>
        <dbReference type="ChEBI" id="CHEBI:33019"/>
        <dbReference type="ChEBI" id="CHEBI:78442"/>
        <dbReference type="ChEBI" id="CHEBI:78516"/>
        <dbReference type="ChEBI" id="CHEBI:456215"/>
        <dbReference type="EC" id="6.1.1.23"/>
    </reaction>
</comment>
<feature type="binding site" evidence="7">
    <location>
        <position position="485"/>
    </location>
    <ligand>
        <name>ATP</name>
        <dbReference type="ChEBI" id="CHEBI:30616"/>
    </ligand>
</feature>
<feature type="binding site" evidence="7">
    <location>
        <position position="492"/>
    </location>
    <ligand>
        <name>L-aspartate</name>
        <dbReference type="ChEBI" id="CHEBI:29991"/>
    </ligand>
</feature>
<comment type="subcellular location">
    <subcellularLocation>
        <location evidence="7">Cytoplasm</location>
    </subcellularLocation>
</comment>
<feature type="binding site" evidence="7">
    <location>
        <position position="451"/>
    </location>
    <ligand>
        <name>L-aspartate</name>
        <dbReference type="ChEBI" id="CHEBI:29991"/>
    </ligand>
</feature>
<evidence type="ECO:0000256" key="2">
    <source>
        <dbReference type="ARBA" id="ARBA00022598"/>
    </source>
</evidence>
<dbReference type="Gene3D" id="2.40.50.140">
    <property type="entry name" value="Nucleic acid-binding proteins"/>
    <property type="match status" value="1"/>
</dbReference>
<dbReference type="GO" id="GO:0006422">
    <property type="term" value="P:aspartyl-tRNA aminoacylation"/>
    <property type="evidence" value="ECO:0007669"/>
    <property type="project" value="UniProtKB-UniRule"/>
</dbReference>
<dbReference type="SUPFAM" id="SSF55261">
    <property type="entry name" value="GAD domain-like"/>
    <property type="match status" value="1"/>
</dbReference>
<feature type="site" description="Important for tRNA non-discrimination" evidence="7">
    <location>
        <position position="33"/>
    </location>
</feature>
<proteinExistence type="inferred from homology"/>
<dbReference type="InterPro" id="IPR004115">
    <property type="entry name" value="GAD-like_sf"/>
</dbReference>
<dbReference type="SUPFAM" id="SSF50249">
    <property type="entry name" value="Nucleic acid-binding proteins"/>
    <property type="match status" value="1"/>
</dbReference>
<dbReference type="InterPro" id="IPR012340">
    <property type="entry name" value="NA-bd_OB-fold"/>
</dbReference>
<dbReference type="InterPro" id="IPR004365">
    <property type="entry name" value="NA-bd_OB_tRNA"/>
</dbReference>
<dbReference type="InterPro" id="IPR002312">
    <property type="entry name" value="Asp/Asn-tRNA-synth_IIb"/>
</dbReference>
<dbReference type="GO" id="GO:0050560">
    <property type="term" value="F:aspartate-tRNA(Asn) ligase activity"/>
    <property type="evidence" value="ECO:0007669"/>
    <property type="project" value="UniProtKB-EC"/>
</dbReference>
<dbReference type="Pfam" id="PF01336">
    <property type="entry name" value="tRNA_anti-codon"/>
    <property type="match status" value="1"/>
</dbReference>
<dbReference type="Pfam" id="PF00152">
    <property type="entry name" value="tRNA-synt_2"/>
    <property type="match status" value="1"/>
</dbReference>
<dbReference type="InterPro" id="IPR006195">
    <property type="entry name" value="aa-tRNA-synth_II"/>
</dbReference>
<feature type="binding site" evidence="7">
    <location>
        <begin position="223"/>
        <end position="225"/>
    </location>
    <ligand>
        <name>ATP</name>
        <dbReference type="ChEBI" id="CHEBI:30616"/>
    </ligand>
</feature>
<dbReference type="InterPro" id="IPR045864">
    <property type="entry name" value="aa-tRNA-synth_II/BPL/LPL"/>
</dbReference>
<dbReference type="InterPro" id="IPR029351">
    <property type="entry name" value="GAD_dom"/>
</dbReference>
<evidence type="ECO:0000256" key="5">
    <source>
        <dbReference type="ARBA" id="ARBA00022917"/>
    </source>
</evidence>
<dbReference type="GO" id="GO:0003676">
    <property type="term" value="F:nucleic acid binding"/>
    <property type="evidence" value="ECO:0007669"/>
    <property type="project" value="InterPro"/>
</dbReference>
<dbReference type="InterPro" id="IPR047090">
    <property type="entry name" value="AspRS_core"/>
</dbReference>
<name>A0A2M7FZ74_9BACT</name>
<reference evidence="9 10" key="1">
    <citation type="submission" date="2017-09" db="EMBL/GenBank/DDBJ databases">
        <title>Depth-based differentiation of microbial function through sediment-hosted aquifers and enrichment of novel symbionts in the deep terrestrial subsurface.</title>
        <authorList>
            <person name="Probst A.J."/>
            <person name="Ladd B."/>
            <person name="Jarett J.K."/>
            <person name="Geller-Mcgrath D.E."/>
            <person name="Sieber C.M."/>
            <person name="Emerson J.B."/>
            <person name="Anantharaman K."/>
            <person name="Thomas B.C."/>
            <person name="Malmstrom R."/>
            <person name="Stieglmeier M."/>
            <person name="Klingl A."/>
            <person name="Woyke T."/>
            <person name="Ryan C.M."/>
            <person name="Banfield J.F."/>
        </authorList>
    </citation>
    <scope>NUCLEOTIDE SEQUENCE [LARGE SCALE GENOMIC DNA]</scope>
    <source>
        <strain evidence="9">CG17_big_fil_post_rev_8_21_14_2_50_48_46</strain>
    </source>
</reference>
<dbReference type="EC" id="6.1.1.23" evidence="7"/>
<dbReference type="InterPro" id="IPR004524">
    <property type="entry name" value="Asp-tRNA-ligase_1"/>
</dbReference>
<comment type="similarity">
    <text evidence="1 7">Belongs to the class-II aminoacyl-tRNA synthetase family. Type 1 subfamily.</text>
</comment>
<dbReference type="Gene3D" id="3.30.1360.30">
    <property type="entry name" value="GAD-like domain"/>
    <property type="match status" value="1"/>
</dbReference>
<dbReference type="Gene3D" id="3.30.930.10">
    <property type="entry name" value="Bira Bifunctional Protein, Domain 2"/>
    <property type="match status" value="1"/>
</dbReference>
<dbReference type="InterPro" id="IPR004364">
    <property type="entry name" value="Aa-tRNA-synt_II"/>
</dbReference>
<organism evidence="9 10">
    <name type="scientific">bacterium (Candidatus Blackallbacteria) CG17_big_fil_post_rev_8_21_14_2_50_48_46</name>
    <dbReference type="NCBI Taxonomy" id="2014261"/>
    <lineage>
        <taxon>Bacteria</taxon>
        <taxon>Candidatus Blackallbacteria</taxon>
    </lineage>
</organism>
<dbReference type="NCBIfam" id="NF001750">
    <property type="entry name" value="PRK00476.1"/>
    <property type="match status" value="1"/>
</dbReference>
<dbReference type="SUPFAM" id="SSF55681">
    <property type="entry name" value="Class II aaRS and biotin synthetases"/>
    <property type="match status" value="1"/>
</dbReference>
<dbReference type="Proteomes" id="UP000231019">
    <property type="component" value="Unassembled WGS sequence"/>
</dbReference>
<accession>A0A2M7FZ74</accession>
<dbReference type="GO" id="GO:0004815">
    <property type="term" value="F:aspartate-tRNA ligase activity"/>
    <property type="evidence" value="ECO:0007669"/>
    <property type="project" value="UniProtKB-UniRule"/>
</dbReference>
<feature type="binding site" evidence="7">
    <location>
        <position position="223"/>
    </location>
    <ligand>
        <name>L-aspartate</name>
        <dbReference type="ChEBI" id="CHEBI:29991"/>
    </ligand>
</feature>
<dbReference type="CDD" id="cd04317">
    <property type="entry name" value="EcAspRS_like_N"/>
    <property type="match status" value="1"/>
</dbReference>
<evidence type="ECO:0000313" key="9">
    <source>
        <dbReference type="EMBL" id="PIW14706.1"/>
    </source>
</evidence>
<dbReference type="HAMAP" id="MF_00044">
    <property type="entry name" value="Asp_tRNA_synth_type1"/>
    <property type="match status" value="1"/>
</dbReference>
<keyword evidence="7" id="KW-0963">Cytoplasm</keyword>